<gene>
    <name evidence="1" type="ORF">HX829_28510</name>
</gene>
<proteinExistence type="predicted"/>
<sequence length="242" mass="26007">MALELGGCDDPENIVPQYELWQGVAGGAWRDMEGALYSRGGDVMVVEIHYAVVGDNYVADQQLFNQNDRLIHWTGPNIPTRFQVWAVTASSGAGAGSIADYLAANSTDKELRIAGLMTAMQGVATFFDETINAMPAIDRNRWKLMMVNHWVRNAHAAYETAAQLTRQLALAAFAAAAGRRSARNQPALPAEPATLAVWGNTLAAQQAAVTAIRNNTAGASVNWTAGERLAFTTADVARAIFV</sequence>
<evidence type="ECO:0000313" key="1">
    <source>
        <dbReference type="EMBL" id="NWB50419.1"/>
    </source>
</evidence>
<accession>A0A7Y7WJF4</accession>
<evidence type="ECO:0000313" key="2">
    <source>
        <dbReference type="Proteomes" id="UP000582981"/>
    </source>
</evidence>
<dbReference type="AlphaFoldDB" id="A0A7Y7WJF4"/>
<organism evidence="1 2">
    <name type="scientific">Pseudomonas gingeri</name>
    <dbReference type="NCBI Taxonomy" id="117681"/>
    <lineage>
        <taxon>Bacteria</taxon>
        <taxon>Pseudomonadati</taxon>
        <taxon>Pseudomonadota</taxon>
        <taxon>Gammaproteobacteria</taxon>
        <taxon>Pseudomonadales</taxon>
        <taxon>Pseudomonadaceae</taxon>
        <taxon>Pseudomonas</taxon>
    </lineage>
</organism>
<dbReference type="RefSeq" id="WP_100943186.1">
    <property type="nucleotide sequence ID" value="NZ_JACAPU010000043.1"/>
</dbReference>
<dbReference type="EMBL" id="JACAPU010000043">
    <property type="protein sequence ID" value="NWB50419.1"/>
    <property type="molecule type" value="Genomic_DNA"/>
</dbReference>
<protein>
    <submittedName>
        <fullName evidence="1">Uncharacterized protein</fullName>
    </submittedName>
</protein>
<reference evidence="1 2" key="1">
    <citation type="submission" date="2020-04" db="EMBL/GenBank/DDBJ databases">
        <title>Molecular characterization of pseudomonads from Agaricus bisporus reveal novel blotch 2 pathogens in Western Europe.</title>
        <authorList>
            <person name="Taparia T."/>
            <person name="Krijger M."/>
            <person name="Haynes E."/>
            <person name="Elpinstone J.G."/>
            <person name="Noble R."/>
            <person name="Van Der Wolf J."/>
        </authorList>
    </citation>
    <scope>NUCLEOTIDE SEQUENCE [LARGE SCALE GENOMIC DNA]</scope>
    <source>
        <strain evidence="1 2">F1001</strain>
    </source>
</reference>
<name>A0A7Y7WJF4_9PSED</name>
<dbReference type="Proteomes" id="UP000582981">
    <property type="component" value="Unassembled WGS sequence"/>
</dbReference>
<comment type="caution">
    <text evidence="1">The sequence shown here is derived from an EMBL/GenBank/DDBJ whole genome shotgun (WGS) entry which is preliminary data.</text>
</comment>